<evidence type="ECO:0000256" key="1">
    <source>
        <dbReference type="PROSITE-ProRule" id="PRU00169"/>
    </source>
</evidence>
<dbReference type="FunFam" id="3.40.50.2300:FF:000361">
    <property type="entry name" value="Two-component system response regulator"/>
    <property type="match status" value="1"/>
</dbReference>
<dbReference type="Proteomes" id="UP000095591">
    <property type="component" value="Unassembled WGS sequence"/>
</dbReference>
<reference evidence="4 6" key="1">
    <citation type="submission" date="2015-09" db="EMBL/GenBank/DDBJ databases">
        <authorList>
            <consortium name="Pathogen Informatics"/>
        </authorList>
    </citation>
    <scope>NUCLEOTIDE SEQUENCE [LARGE SCALE GENOMIC DNA]</scope>
    <source>
        <strain evidence="4 6">2789STDY5608872</strain>
    </source>
</reference>
<dbReference type="GO" id="GO:0000156">
    <property type="term" value="F:phosphorelay response regulator activity"/>
    <property type="evidence" value="ECO:0007669"/>
    <property type="project" value="InterPro"/>
</dbReference>
<dbReference type="RefSeq" id="WP_044544567.1">
    <property type="nucleotide sequence ID" value="NZ_CDRH01000017.1"/>
</dbReference>
<dbReference type="InterPro" id="IPR007492">
    <property type="entry name" value="LytTR_DNA-bd_dom"/>
</dbReference>
<feature type="modified residue" description="4-aspartylphosphate" evidence="1">
    <location>
        <position position="55"/>
    </location>
</feature>
<evidence type="ECO:0000313" key="6">
    <source>
        <dbReference type="Proteomes" id="UP000095591"/>
    </source>
</evidence>
<dbReference type="PROSITE" id="PS50110">
    <property type="entry name" value="RESPONSE_REGULATORY"/>
    <property type="match status" value="1"/>
</dbReference>
<dbReference type="AlphaFoldDB" id="A0A173V753"/>
<reference evidence="5 7" key="2">
    <citation type="journal article" date="2019" name="Nat. Med.">
        <title>A library of human gut bacterial isolates paired with longitudinal multiomics data enables mechanistic microbiome research.</title>
        <authorList>
            <person name="Poyet M."/>
            <person name="Groussin M."/>
            <person name="Gibbons S.M."/>
            <person name="Avila-Pacheco J."/>
            <person name="Jiang X."/>
            <person name="Kearney S.M."/>
            <person name="Perrotta A.R."/>
            <person name="Berdy B."/>
            <person name="Zhao S."/>
            <person name="Lieberman T.D."/>
            <person name="Swanson P.K."/>
            <person name="Smith M."/>
            <person name="Roesemann S."/>
            <person name="Alexander J.E."/>
            <person name="Rich S.A."/>
            <person name="Livny J."/>
            <person name="Vlamakis H."/>
            <person name="Clish C."/>
            <person name="Bullock K."/>
            <person name="Deik A."/>
            <person name="Scott J."/>
            <person name="Pierce K.A."/>
            <person name="Xavier R.J."/>
            <person name="Alm E.J."/>
        </authorList>
    </citation>
    <scope>NUCLEOTIDE SEQUENCE [LARGE SCALE GENOMIC DNA]</scope>
    <source>
        <strain evidence="5 7">BIOML-A9</strain>
    </source>
</reference>
<dbReference type="GO" id="GO:0003677">
    <property type="term" value="F:DNA binding"/>
    <property type="evidence" value="ECO:0007669"/>
    <property type="project" value="InterPro"/>
</dbReference>
<evidence type="ECO:0000313" key="5">
    <source>
        <dbReference type="EMBL" id="MRY92329.1"/>
    </source>
</evidence>
<protein>
    <submittedName>
        <fullName evidence="5">Response regulator</fullName>
    </submittedName>
    <submittedName>
        <fullName evidence="4">Sensory transduction protein lytR</fullName>
    </submittedName>
</protein>
<evidence type="ECO:0000259" key="3">
    <source>
        <dbReference type="PROSITE" id="PS50930"/>
    </source>
</evidence>
<name>A0A173V753_PARDI</name>
<accession>A0A173V753</accession>
<evidence type="ECO:0000259" key="2">
    <source>
        <dbReference type="PROSITE" id="PS50110"/>
    </source>
</evidence>
<dbReference type="Gene3D" id="2.40.50.1020">
    <property type="entry name" value="LytTr DNA-binding domain"/>
    <property type="match status" value="1"/>
</dbReference>
<dbReference type="EMBL" id="WKMY01000001">
    <property type="protein sequence ID" value="MRY92329.1"/>
    <property type="molecule type" value="Genomic_DNA"/>
</dbReference>
<dbReference type="PANTHER" id="PTHR37299">
    <property type="entry name" value="TRANSCRIPTIONAL REGULATOR-RELATED"/>
    <property type="match status" value="1"/>
</dbReference>
<gene>
    <name evidence="4" type="primary">lytR_4</name>
    <name evidence="4" type="ORF">ERS852429_02566</name>
    <name evidence="5" type="ORF">GKD67_03545</name>
</gene>
<evidence type="ECO:0000313" key="4">
    <source>
        <dbReference type="EMBL" id="CUN21698.1"/>
    </source>
</evidence>
<keyword evidence="1" id="KW-0597">Phosphoprotein</keyword>
<sequence>MKALIIEDEKAAVRNLMALLGEVDPDIEVIDVLDSITDSVEWFQSHPMPELIFLDIHLADGSAFEIFGHVDISCPIIFTTAYDEYALKAFKVNSVDYLLKPIDADDIRKALDKLSRLQSTAVEKEAIDYSAVMQALKRVEGYKTHFLIPVKGDKLLPVSVDMILFFYIADGNVKAVMTDGKEYFFTQTLDELADSLDPALFFRINRQYLISRKAVQDIDLWFNGRLAINLIVPTLDRILVSKARVPDFKTWFTS</sequence>
<dbReference type="SUPFAM" id="SSF52172">
    <property type="entry name" value="CheY-like"/>
    <property type="match status" value="1"/>
</dbReference>
<dbReference type="InterPro" id="IPR011006">
    <property type="entry name" value="CheY-like_superfamily"/>
</dbReference>
<dbReference type="PROSITE" id="PS50930">
    <property type="entry name" value="HTH_LYTTR"/>
    <property type="match status" value="1"/>
</dbReference>
<organism evidence="4 6">
    <name type="scientific">Parabacteroides distasonis</name>
    <dbReference type="NCBI Taxonomy" id="823"/>
    <lineage>
        <taxon>Bacteria</taxon>
        <taxon>Pseudomonadati</taxon>
        <taxon>Bacteroidota</taxon>
        <taxon>Bacteroidia</taxon>
        <taxon>Bacteroidales</taxon>
        <taxon>Tannerellaceae</taxon>
        <taxon>Parabacteroides</taxon>
    </lineage>
</organism>
<dbReference type="Gene3D" id="3.40.50.2300">
    <property type="match status" value="1"/>
</dbReference>
<dbReference type="SMART" id="SM00850">
    <property type="entry name" value="LytTR"/>
    <property type="match status" value="1"/>
</dbReference>
<dbReference type="PANTHER" id="PTHR37299:SF1">
    <property type="entry name" value="STAGE 0 SPORULATION PROTEIN A HOMOLOG"/>
    <property type="match status" value="1"/>
</dbReference>
<dbReference type="Pfam" id="PF00072">
    <property type="entry name" value="Response_reg"/>
    <property type="match status" value="1"/>
</dbReference>
<dbReference type="EMBL" id="CYXP01000006">
    <property type="protein sequence ID" value="CUN21698.1"/>
    <property type="molecule type" value="Genomic_DNA"/>
</dbReference>
<dbReference type="InterPro" id="IPR001789">
    <property type="entry name" value="Sig_transdc_resp-reg_receiver"/>
</dbReference>
<evidence type="ECO:0000313" key="7">
    <source>
        <dbReference type="Proteomes" id="UP000461276"/>
    </source>
</evidence>
<feature type="domain" description="Response regulatory" evidence="2">
    <location>
        <begin position="2"/>
        <end position="115"/>
    </location>
</feature>
<dbReference type="Proteomes" id="UP000461276">
    <property type="component" value="Unassembled WGS sequence"/>
</dbReference>
<proteinExistence type="predicted"/>
<dbReference type="InterPro" id="IPR046947">
    <property type="entry name" value="LytR-like"/>
</dbReference>
<dbReference type="SMART" id="SM00448">
    <property type="entry name" value="REC"/>
    <property type="match status" value="1"/>
</dbReference>
<feature type="domain" description="HTH LytTR-type" evidence="3">
    <location>
        <begin position="148"/>
        <end position="254"/>
    </location>
</feature>
<dbReference type="Pfam" id="PF04397">
    <property type="entry name" value="LytTR"/>
    <property type="match status" value="1"/>
</dbReference>